<evidence type="ECO:0000313" key="1">
    <source>
        <dbReference type="EMBL" id="KUG28523.1"/>
    </source>
</evidence>
<organism evidence="1">
    <name type="scientific">hydrocarbon metagenome</name>
    <dbReference type="NCBI Taxonomy" id="938273"/>
    <lineage>
        <taxon>unclassified sequences</taxon>
        <taxon>metagenomes</taxon>
        <taxon>ecological metagenomes</taxon>
    </lineage>
</organism>
<accession>A0A0W8G5U6</accession>
<proteinExistence type="predicted"/>
<dbReference type="AlphaFoldDB" id="A0A0W8G5U6"/>
<sequence length="265" mass="27351">MSTRLLPKESAMYIDTLSLSFGINPLSGGTSARSGMPSGRGAAFAVSQTSIGREEIETFAAEIRRRADLGLTATDADQAGDGSGDGTDAKGAALAASLADAVDFIRERYGSDAATATMGLVLQNVGEGALTEENLGNGLVAALKFIDRNLGTAAGDQVMATFNGSLNEAMNRYFENGHEELFVAVEDGVATFGTQVAATLEKVDADEGSGSRDPMEGLLDMLKEISILRDAENAPDGGGTAVADPYAAYTATFLQTSGMLLDTAI</sequence>
<protein>
    <submittedName>
        <fullName evidence="1">Uncharacterized protein</fullName>
    </submittedName>
</protein>
<comment type="caution">
    <text evidence="1">The sequence shown here is derived from an EMBL/GenBank/DDBJ whole genome shotgun (WGS) entry which is preliminary data.</text>
</comment>
<name>A0A0W8G5U6_9ZZZZ</name>
<reference evidence="1" key="1">
    <citation type="journal article" date="2015" name="Proc. Natl. Acad. Sci. U.S.A.">
        <title>Networks of energetic and metabolic interactions define dynamics in microbial communities.</title>
        <authorList>
            <person name="Embree M."/>
            <person name="Liu J.K."/>
            <person name="Al-Bassam M.M."/>
            <person name="Zengler K."/>
        </authorList>
    </citation>
    <scope>NUCLEOTIDE SEQUENCE</scope>
</reference>
<dbReference type="EMBL" id="LNQE01000210">
    <property type="protein sequence ID" value="KUG28523.1"/>
    <property type="molecule type" value="Genomic_DNA"/>
</dbReference>
<gene>
    <name evidence="1" type="ORF">ASZ90_001601</name>
</gene>